<evidence type="ECO:0000256" key="1">
    <source>
        <dbReference type="SAM" id="MobiDB-lite"/>
    </source>
</evidence>
<sequence>MMTPDENMSSTSGGSLRSPGIPSAGVFMATAVPDEQMRAPEQPATYVPVAAYPPTYAAGPQPGATAPASAAPQDQALDEEMKAEVPGADDLRMGRQAEEQAMPRQALRDAQRQIAELQMAMAARDEQERIRLQAYQQTLQAQTAKRDLNRAERKQQKSLTRKQEIEEARRKEAANIEIASLQIRLHQVQEQQAWEQDARRSGRSRRGRSRACAPRGSSSQARAAASASRRAGPPGPGAGAPDAQEAELRSLREQVAAVAERSRARERSTSPGSTDRAGATRQRRPRRNARSRGHQVERNAPEGPITEFLGADGATMGRSPGMRNQDELITAGMITAPDSIRVATTTAGSQPNTGGRGISIIQ</sequence>
<dbReference type="OrthoDB" id="146752at2759"/>
<dbReference type="EMBL" id="BSXW01000283">
    <property type="protein sequence ID" value="GMF17467.1"/>
    <property type="molecule type" value="Genomic_DNA"/>
</dbReference>
<feature type="region of interest" description="Disordered" evidence="1">
    <location>
        <begin position="191"/>
        <end position="321"/>
    </location>
</feature>
<name>A0A9W6TQ18_9STRA</name>
<dbReference type="AlphaFoldDB" id="A0A9W6TQ18"/>
<feature type="compositionally biased region" description="Low complexity" evidence="1">
    <location>
        <begin position="210"/>
        <end position="232"/>
    </location>
</feature>
<proteinExistence type="predicted"/>
<organism evidence="2 3">
    <name type="scientific">Phytophthora lilii</name>
    <dbReference type="NCBI Taxonomy" id="2077276"/>
    <lineage>
        <taxon>Eukaryota</taxon>
        <taxon>Sar</taxon>
        <taxon>Stramenopiles</taxon>
        <taxon>Oomycota</taxon>
        <taxon>Peronosporomycetes</taxon>
        <taxon>Peronosporales</taxon>
        <taxon>Peronosporaceae</taxon>
        <taxon>Phytophthora</taxon>
    </lineage>
</organism>
<feature type="compositionally biased region" description="Polar residues" evidence="1">
    <location>
        <begin position="1"/>
        <end position="15"/>
    </location>
</feature>
<feature type="compositionally biased region" description="Basic residues" evidence="1">
    <location>
        <begin position="281"/>
        <end position="293"/>
    </location>
</feature>
<accession>A0A9W6TQ18</accession>
<feature type="compositionally biased region" description="Basic and acidic residues" evidence="1">
    <location>
        <begin position="79"/>
        <end position="91"/>
    </location>
</feature>
<feature type="region of interest" description="Disordered" evidence="1">
    <location>
        <begin position="139"/>
        <end position="167"/>
    </location>
</feature>
<reference evidence="2" key="1">
    <citation type="submission" date="2023-04" db="EMBL/GenBank/DDBJ databases">
        <title>Phytophthora lilii NBRC 32176.</title>
        <authorList>
            <person name="Ichikawa N."/>
            <person name="Sato H."/>
            <person name="Tonouchi N."/>
        </authorList>
    </citation>
    <scope>NUCLEOTIDE SEQUENCE</scope>
    <source>
        <strain evidence="2">NBRC 32176</strain>
    </source>
</reference>
<comment type="caution">
    <text evidence="2">The sequence shown here is derived from an EMBL/GenBank/DDBJ whole genome shotgun (WGS) entry which is preliminary data.</text>
</comment>
<feature type="region of interest" description="Disordered" evidence="1">
    <location>
        <begin position="1"/>
        <end position="26"/>
    </location>
</feature>
<feature type="region of interest" description="Disordered" evidence="1">
    <location>
        <begin position="54"/>
        <end position="91"/>
    </location>
</feature>
<feature type="compositionally biased region" description="Low complexity" evidence="1">
    <location>
        <begin position="54"/>
        <end position="73"/>
    </location>
</feature>
<evidence type="ECO:0000313" key="3">
    <source>
        <dbReference type="Proteomes" id="UP001165083"/>
    </source>
</evidence>
<protein>
    <submittedName>
        <fullName evidence="2">Unnamed protein product</fullName>
    </submittedName>
</protein>
<dbReference type="Proteomes" id="UP001165083">
    <property type="component" value="Unassembled WGS sequence"/>
</dbReference>
<keyword evidence="3" id="KW-1185">Reference proteome</keyword>
<feature type="compositionally biased region" description="Basic and acidic residues" evidence="1">
    <location>
        <begin position="144"/>
        <end position="167"/>
    </location>
</feature>
<gene>
    <name evidence="2" type="ORF">Plil01_000638300</name>
</gene>
<evidence type="ECO:0000313" key="2">
    <source>
        <dbReference type="EMBL" id="GMF17467.1"/>
    </source>
</evidence>